<sequence>MCTLKGRTRKEISLINSKQNKKIVMTDLQKPNNNQIDPKLNIYFQNKRIRRHLIAAGLINRQGEILPSKNTEIILPQRSKQRRRQLSADKLSKAVHHYILEDEQKGRVHIRNQFDFSLKHVHKEKKPESKHTTRQGISQSSLNVHHSPTITKKKRSPIRAKSANHSLHESRNRSARYSAKDKSRNNKERHRVVMIYYGPQTIIDYNIAWFQPDGDEIVVSQQHCGGENLIVFKGYVKPNETFEFESRRHQDYPFALAFYVNGLIDSRLSTCCEYRHKRNIPLGGKHGLFGIIDIKNIKPCRYCRHKKYRKKSRSNVSLGLQPSRYRSSFAPRFLLRSQSNSPERQQTPSPSHAPIIVKDHSPDISRTPTPPVAEDNKKSRISSANRNSPIVPNDQNIATTLNNDEENYLSDFDETNDDDLPPSTSRFGRPRISDSHSIDNNQRDTNTSSRTSSIIFKKSAPSKNEDNYNQSKAIDHSRKSSSSISKRSDFFDDENDHYKSTIQTQNNNDAENNSLNSLNRFFKKSDPSKDENNYDLLNEKNQSRKSSSTLSKKSDHSDNGNDHYKSTKLTTKNNDIDNLRRSSSSTLKKSGPSKDETNYDLLDILVGKNKPASHLRKSSSSTSKNSDLSEDENDYYKSTTPTKINNDADISSSSSHSTIKKSDPSKNEDNYELSDLLNRRNHTAGYSRKSSSSISKASDRLNDENDHYKSTIPTKQNNDADNLPRSSSSTSRKSDSSSRYEYQKESNEKTINNTNDNQFSSTTTTTQKNNIGNRRTTSDSENDAFKALFAKKPQDTDYSSNFRRVSTNSTDDIFGTKNFPSSKKDKDIPIFSKDWFETNNKIDRDDNADTSYDSNSNTRPWRKDSSSDENGTYII</sequence>
<accession>A0A815LF88</accession>
<comment type="caution">
    <text evidence="3">The sequence shown here is derived from an EMBL/GenBank/DDBJ whole genome shotgun (WGS) entry which is preliminary data.</text>
</comment>
<feature type="compositionally biased region" description="Polar residues" evidence="1">
    <location>
        <begin position="797"/>
        <end position="811"/>
    </location>
</feature>
<proteinExistence type="predicted"/>
<feature type="compositionally biased region" description="Basic and acidic residues" evidence="1">
    <location>
        <begin position="552"/>
        <end position="565"/>
    </location>
</feature>
<feature type="domain" description="DUF4590" evidence="2">
    <location>
        <begin position="215"/>
        <end position="312"/>
    </location>
</feature>
<dbReference type="PANTHER" id="PTHR23034:SF2">
    <property type="entry name" value="GLUTAMATE-RICH PROTEIN 3"/>
    <property type="match status" value="1"/>
</dbReference>
<keyword evidence="4" id="KW-1185">Reference proteome</keyword>
<organism evidence="3 4">
    <name type="scientific">Rotaria sordida</name>
    <dbReference type="NCBI Taxonomy" id="392033"/>
    <lineage>
        <taxon>Eukaryota</taxon>
        <taxon>Metazoa</taxon>
        <taxon>Spiralia</taxon>
        <taxon>Gnathifera</taxon>
        <taxon>Rotifera</taxon>
        <taxon>Eurotatoria</taxon>
        <taxon>Bdelloidea</taxon>
        <taxon>Philodinida</taxon>
        <taxon>Philodinidae</taxon>
        <taxon>Rotaria</taxon>
    </lineage>
</organism>
<feature type="compositionally biased region" description="Basic and acidic residues" evidence="1">
    <location>
        <begin position="697"/>
        <end position="709"/>
    </location>
</feature>
<dbReference type="InterPro" id="IPR048257">
    <property type="entry name" value="DUF4590"/>
</dbReference>
<gene>
    <name evidence="3" type="ORF">JXQ802_LOCUS35067</name>
</gene>
<feature type="compositionally biased region" description="Polar residues" evidence="1">
    <location>
        <begin position="381"/>
        <end position="402"/>
    </location>
</feature>
<evidence type="ECO:0000313" key="4">
    <source>
        <dbReference type="Proteomes" id="UP000663870"/>
    </source>
</evidence>
<feature type="compositionally biased region" description="Polar residues" evidence="1">
    <location>
        <begin position="134"/>
        <end position="150"/>
    </location>
</feature>
<feature type="compositionally biased region" description="Polar residues" evidence="1">
    <location>
        <begin position="338"/>
        <end position="350"/>
    </location>
</feature>
<feature type="region of interest" description="Disordered" evidence="1">
    <location>
        <begin position="520"/>
        <end position="597"/>
    </location>
</feature>
<feature type="compositionally biased region" description="Basic and acidic residues" evidence="1">
    <location>
        <begin position="660"/>
        <end position="669"/>
    </location>
</feature>
<feature type="compositionally biased region" description="Polar residues" evidence="1">
    <location>
        <begin position="849"/>
        <end position="859"/>
    </location>
</feature>
<dbReference type="PANTHER" id="PTHR23034">
    <property type="entry name" value="GLUTAMATE-RICH PROTEIN 3"/>
    <property type="match status" value="1"/>
</dbReference>
<feature type="compositionally biased region" description="Basic and acidic residues" evidence="1">
    <location>
        <begin position="822"/>
        <end position="847"/>
    </location>
</feature>
<feature type="region of interest" description="Disordered" evidence="1">
    <location>
        <begin position="611"/>
        <end position="782"/>
    </location>
</feature>
<feature type="region of interest" description="Disordered" evidence="1">
    <location>
        <begin position="338"/>
        <end position="492"/>
    </location>
</feature>
<feature type="compositionally biased region" description="Low complexity" evidence="1">
    <location>
        <begin position="643"/>
        <end position="657"/>
    </location>
</feature>
<dbReference type="AlphaFoldDB" id="A0A815LF88"/>
<evidence type="ECO:0000256" key="1">
    <source>
        <dbReference type="SAM" id="MobiDB-lite"/>
    </source>
</evidence>
<feature type="compositionally biased region" description="Basic and acidic residues" evidence="1">
    <location>
        <begin position="523"/>
        <end position="542"/>
    </location>
</feature>
<feature type="compositionally biased region" description="Acidic residues" evidence="1">
    <location>
        <begin position="403"/>
        <end position="420"/>
    </location>
</feature>
<feature type="compositionally biased region" description="Polar residues" evidence="1">
    <location>
        <begin position="749"/>
        <end position="775"/>
    </location>
</feature>
<feature type="region of interest" description="Disordered" evidence="1">
    <location>
        <begin position="797"/>
        <end position="875"/>
    </location>
</feature>
<name>A0A815LF88_9BILA</name>
<reference evidence="3" key="1">
    <citation type="submission" date="2021-02" db="EMBL/GenBank/DDBJ databases">
        <authorList>
            <person name="Nowell W R."/>
        </authorList>
    </citation>
    <scope>NUCLEOTIDE SEQUENCE</scope>
</reference>
<dbReference type="Pfam" id="PF15257">
    <property type="entry name" value="DUF4590"/>
    <property type="match status" value="1"/>
</dbReference>
<dbReference type="EMBL" id="CAJNOL010001707">
    <property type="protein sequence ID" value="CAF1407382.1"/>
    <property type="molecule type" value="Genomic_DNA"/>
</dbReference>
<dbReference type="Proteomes" id="UP000663870">
    <property type="component" value="Unassembled WGS sequence"/>
</dbReference>
<dbReference type="InterPro" id="IPR027962">
    <property type="entry name" value="ERICH3"/>
</dbReference>
<feature type="compositionally biased region" description="Polar residues" evidence="1">
    <location>
        <begin position="438"/>
        <end position="454"/>
    </location>
</feature>
<feature type="compositionally biased region" description="Low complexity" evidence="1">
    <location>
        <begin position="687"/>
        <end position="696"/>
    </location>
</feature>
<feature type="region of interest" description="Disordered" evidence="1">
    <location>
        <begin position="121"/>
        <end position="185"/>
    </location>
</feature>
<evidence type="ECO:0000313" key="3">
    <source>
        <dbReference type="EMBL" id="CAF1407382.1"/>
    </source>
</evidence>
<evidence type="ECO:0000259" key="2">
    <source>
        <dbReference type="Pfam" id="PF15257"/>
    </source>
</evidence>
<feature type="compositionally biased region" description="Polar residues" evidence="1">
    <location>
        <begin position="711"/>
        <end position="720"/>
    </location>
</feature>
<feature type="compositionally biased region" description="Basic and acidic residues" evidence="1">
    <location>
        <begin position="732"/>
        <end position="748"/>
    </location>
</feature>
<feature type="compositionally biased region" description="Basic and acidic residues" evidence="1">
    <location>
        <begin position="166"/>
        <end position="185"/>
    </location>
</feature>
<protein>
    <recommendedName>
        <fullName evidence="2">DUF4590 domain-containing protein</fullName>
    </recommendedName>
</protein>